<feature type="domain" description="DUF7573" evidence="2">
    <location>
        <begin position="49"/>
        <end position="86"/>
    </location>
</feature>
<keyword evidence="4" id="KW-1185">Reference proteome</keyword>
<gene>
    <name evidence="3" type="ORF">C471_05993</name>
</gene>
<dbReference type="STRING" id="1227484.C471_05993"/>
<dbReference type="InterPro" id="IPR055995">
    <property type="entry name" value="DUF7573"/>
</dbReference>
<dbReference type="Pfam" id="PF24458">
    <property type="entry name" value="DUF7573"/>
    <property type="match status" value="1"/>
</dbReference>
<feature type="region of interest" description="Disordered" evidence="1">
    <location>
        <begin position="1"/>
        <end position="54"/>
    </location>
</feature>
<sequence length="86" mass="9443">MPEDRSLDEFGRSNEDTEPAEAADTDTTGGDSSPVEPDRAAVDDPPPVTATATWTTDGADCERCGERVERRWLDEGDRVCLDCKPW</sequence>
<proteinExistence type="predicted"/>
<dbReference type="EMBL" id="AOJE01000018">
    <property type="protein sequence ID" value="ELZ41406.1"/>
    <property type="molecule type" value="Genomic_DNA"/>
</dbReference>
<name>M0E0V6_9EURY</name>
<reference evidence="3 4" key="1">
    <citation type="journal article" date="2014" name="PLoS Genet.">
        <title>Phylogenetically driven sequencing of extremely halophilic archaea reveals strategies for static and dynamic osmo-response.</title>
        <authorList>
            <person name="Becker E.A."/>
            <person name="Seitzer P.M."/>
            <person name="Tritt A."/>
            <person name="Larsen D."/>
            <person name="Krusor M."/>
            <person name="Yao A.I."/>
            <person name="Wu D."/>
            <person name="Madern D."/>
            <person name="Eisen J.A."/>
            <person name="Darling A.E."/>
            <person name="Facciotti M.T."/>
        </authorList>
    </citation>
    <scope>NUCLEOTIDE SEQUENCE [LARGE SCALE GENOMIC DNA]</scope>
    <source>
        <strain evidence="3 4">DSM 1137</strain>
    </source>
</reference>
<organism evidence="3 4">
    <name type="scientific">Halorubrum saccharovorum DSM 1137</name>
    <dbReference type="NCBI Taxonomy" id="1227484"/>
    <lineage>
        <taxon>Archaea</taxon>
        <taxon>Methanobacteriati</taxon>
        <taxon>Methanobacteriota</taxon>
        <taxon>Stenosarchaea group</taxon>
        <taxon>Halobacteria</taxon>
        <taxon>Halobacteriales</taxon>
        <taxon>Haloferacaceae</taxon>
        <taxon>Halorubrum</taxon>
    </lineage>
</organism>
<feature type="compositionally biased region" description="Low complexity" evidence="1">
    <location>
        <begin position="25"/>
        <end position="35"/>
    </location>
</feature>
<protein>
    <recommendedName>
        <fullName evidence="2">DUF7573 domain-containing protein</fullName>
    </recommendedName>
</protein>
<evidence type="ECO:0000256" key="1">
    <source>
        <dbReference type="SAM" id="MobiDB-lite"/>
    </source>
</evidence>
<evidence type="ECO:0000313" key="4">
    <source>
        <dbReference type="Proteomes" id="UP000011514"/>
    </source>
</evidence>
<feature type="compositionally biased region" description="Basic and acidic residues" evidence="1">
    <location>
        <begin position="1"/>
        <end position="15"/>
    </location>
</feature>
<dbReference type="Proteomes" id="UP000011514">
    <property type="component" value="Unassembled WGS sequence"/>
</dbReference>
<evidence type="ECO:0000259" key="2">
    <source>
        <dbReference type="Pfam" id="PF24458"/>
    </source>
</evidence>
<dbReference type="RefSeq" id="WP_004047151.1">
    <property type="nucleotide sequence ID" value="NZ_AOJE01000018.1"/>
</dbReference>
<accession>M0E0V6</accession>
<evidence type="ECO:0000313" key="3">
    <source>
        <dbReference type="EMBL" id="ELZ41406.1"/>
    </source>
</evidence>
<dbReference type="eggNOG" id="arCOG06320">
    <property type="taxonomic scope" value="Archaea"/>
</dbReference>
<comment type="caution">
    <text evidence="3">The sequence shown here is derived from an EMBL/GenBank/DDBJ whole genome shotgun (WGS) entry which is preliminary data.</text>
</comment>
<dbReference type="AlphaFoldDB" id="M0E0V6"/>
<dbReference type="PATRIC" id="fig|1227484.4.peg.1233"/>